<keyword evidence="2" id="KW-0548">Nucleotidyltransferase</keyword>
<dbReference type="InterPro" id="IPR029044">
    <property type="entry name" value="Nucleotide-diphossugar_trans"/>
</dbReference>
<dbReference type="RefSeq" id="WP_144343838.1">
    <property type="nucleotide sequence ID" value="NZ_VMBP01000005.1"/>
</dbReference>
<evidence type="ECO:0000256" key="3">
    <source>
        <dbReference type="ARBA" id="ARBA00022842"/>
    </source>
</evidence>
<evidence type="ECO:0000313" key="6">
    <source>
        <dbReference type="Proteomes" id="UP000315321"/>
    </source>
</evidence>
<name>A0ABY3DT03_9HYPH</name>
<protein>
    <submittedName>
        <fullName evidence="5">Nucleotidyltransferase family protein</fullName>
    </submittedName>
</protein>
<dbReference type="Pfam" id="PF12804">
    <property type="entry name" value="NTP_transf_3"/>
    <property type="match status" value="1"/>
</dbReference>
<feature type="domain" description="MobA-like NTP transferase" evidence="4">
    <location>
        <begin position="7"/>
        <end position="116"/>
    </location>
</feature>
<dbReference type="EMBL" id="VMBP01000005">
    <property type="protein sequence ID" value="TSJ60912.1"/>
    <property type="molecule type" value="Genomic_DNA"/>
</dbReference>
<dbReference type="Gene3D" id="3.90.550.10">
    <property type="entry name" value="Spore Coat Polysaccharide Biosynthesis Protein SpsA, Chain A"/>
    <property type="match status" value="1"/>
</dbReference>
<dbReference type="PANTHER" id="PTHR43584">
    <property type="entry name" value="NUCLEOTIDYL TRANSFERASE"/>
    <property type="match status" value="1"/>
</dbReference>
<accession>A0ABY3DT03</accession>
<dbReference type="SUPFAM" id="SSF53448">
    <property type="entry name" value="Nucleotide-diphospho-sugar transferases"/>
    <property type="match status" value="1"/>
</dbReference>
<evidence type="ECO:0000256" key="2">
    <source>
        <dbReference type="ARBA" id="ARBA00022695"/>
    </source>
</evidence>
<keyword evidence="6" id="KW-1185">Reference proteome</keyword>
<keyword evidence="1" id="KW-0808">Transferase</keyword>
<gene>
    <name evidence="5" type="ORF">FO470_15240</name>
</gene>
<dbReference type="InterPro" id="IPR050065">
    <property type="entry name" value="GlmU-like"/>
</dbReference>
<evidence type="ECO:0000313" key="5">
    <source>
        <dbReference type="EMBL" id="TSJ60912.1"/>
    </source>
</evidence>
<dbReference type="Proteomes" id="UP000315321">
    <property type="component" value="Unassembled WGS sequence"/>
</dbReference>
<organism evidence="5 6">
    <name type="scientific">Ancylobacter moscoviensis</name>
    <dbReference type="NCBI Taxonomy" id="2597768"/>
    <lineage>
        <taxon>Bacteria</taxon>
        <taxon>Pseudomonadati</taxon>
        <taxon>Pseudomonadota</taxon>
        <taxon>Alphaproteobacteria</taxon>
        <taxon>Hyphomicrobiales</taxon>
        <taxon>Xanthobacteraceae</taxon>
        <taxon>Ancylobacter</taxon>
    </lineage>
</organism>
<reference evidence="5 6" key="1">
    <citation type="submission" date="2019-07" db="EMBL/GenBank/DDBJ databases">
        <authorList>
            <person name="Grouzdev D.S."/>
        </authorList>
    </citation>
    <scope>NUCLEOTIDE SEQUENCE [LARGE SCALE GENOMIC DNA]</scope>
    <source>
        <strain evidence="5 6">3C</strain>
    </source>
</reference>
<evidence type="ECO:0000256" key="1">
    <source>
        <dbReference type="ARBA" id="ARBA00022679"/>
    </source>
</evidence>
<dbReference type="PANTHER" id="PTHR43584:SF8">
    <property type="entry name" value="N-ACETYLMURAMATE ALPHA-1-PHOSPHATE URIDYLYLTRANSFERASE"/>
    <property type="match status" value="1"/>
</dbReference>
<evidence type="ECO:0000259" key="4">
    <source>
        <dbReference type="Pfam" id="PF12804"/>
    </source>
</evidence>
<dbReference type="CDD" id="cd06422">
    <property type="entry name" value="NTP_transferase_like_1"/>
    <property type="match status" value="1"/>
</dbReference>
<sequence length="240" mass="26080">MSAIRTAMVLAAGLGKRMRPLTDRIPKPMVAVNGRPLIDHVLDRLEAAGVEKAVVNVHWHADVLERHLAGRRNPPRIVLSDERGELLETGGGIRKALPELGPGPFYVMNADTIWIEGIRPNLAALAEDFDPAAMDFRLLVASTAASIGYEGNGDFLMDGESRLTPRPERVMAPFVYAGAAVVSPAIFEDSPEGSFSLSRLFVRAAEAGRLYGERMEGVWMHVGTPEAIAEAEEAIERSKD</sequence>
<comment type="caution">
    <text evidence="5">The sequence shown here is derived from an EMBL/GenBank/DDBJ whole genome shotgun (WGS) entry which is preliminary data.</text>
</comment>
<dbReference type="InterPro" id="IPR025877">
    <property type="entry name" value="MobA-like_NTP_Trfase"/>
</dbReference>
<keyword evidence="3" id="KW-0460">Magnesium</keyword>
<proteinExistence type="predicted"/>